<reference evidence="2 3" key="1">
    <citation type="submission" date="2016-10" db="EMBL/GenBank/DDBJ databases">
        <authorList>
            <person name="de Groot N.N."/>
        </authorList>
    </citation>
    <scope>NUCLEOTIDE SEQUENCE [LARGE SCALE GENOMIC DNA]</scope>
    <source>
        <strain evidence="2 3">CGMCC 1.10239</strain>
    </source>
</reference>
<dbReference type="EMBL" id="FNGM01000004">
    <property type="protein sequence ID" value="SDL66056.1"/>
    <property type="molecule type" value="Genomic_DNA"/>
</dbReference>
<gene>
    <name evidence="2" type="ORF">SAMN05216191_104269</name>
</gene>
<dbReference type="InterPro" id="IPR013780">
    <property type="entry name" value="Glyco_hydro_b"/>
</dbReference>
<keyword evidence="1" id="KW-0732">Signal</keyword>
<protein>
    <submittedName>
        <fullName evidence="2">Dextranase</fullName>
    </submittedName>
</protein>
<evidence type="ECO:0000313" key="3">
    <source>
        <dbReference type="Proteomes" id="UP000182783"/>
    </source>
</evidence>
<organism evidence="2 3">
    <name type="scientific">Paenibacillus jilunlii</name>
    <dbReference type="NCBI Taxonomy" id="682956"/>
    <lineage>
        <taxon>Bacteria</taxon>
        <taxon>Bacillati</taxon>
        <taxon>Bacillota</taxon>
        <taxon>Bacilli</taxon>
        <taxon>Bacillales</taxon>
        <taxon>Paenibacillaceae</taxon>
        <taxon>Paenibacillus</taxon>
    </lineage>
</organism>
<name>A0A1G9LVR9_9BACL</name>
<dbReference type="InterPro" id="IPR025092">
    <property type="entry name" value="Glyco_hydro_66"/>
</dbReference>
<dbReference type="Gene3D" id="2.60.40.1180">
    <property type="entry name" value="Golgi alpha-mannosidase II"/>
    <property type="match status" value="1"/>
</dbReference>
<evidence type="ECO:0000256" key="1">
    <source>
        <dbReference type="ARBA" id="ARBA00022729"/>
    </source>
</evidence>
<dbReference type="OrthoDB" id="9778932at2"/>
<proteinExistence type="predicted"/>
<dbReference type="Gene3D" id="3.20.20.80">
    <property type="entry name" value="Glycosidases"/>
    <property type="match status" value="1"/>
</dbReference>
<dbReference type="CDD" id="cd14745">
    <property type="entry name" value="GH66"/>
    <property type="match status" value="1"/>
</dbReference>
<sequence>MENSMLTYIDMYPDQAQYTSGQSGNIVIELETREDKILDLVVGFYKLEQQVAEETLRISTEKGLRQIVHIPLFAEDTKWAGYGVKATMFCEKIAVSTAYTSYDIADHWSRAPRYGFLSDFRTEESGDFRDVESMNKFHLNVIQFYDWMYRHDDLVPKQDEFIDPMGRTMSYKVVREKVSAVHDKGMAAMAYGAVYASLKDFVQTRPEWGLYNRRGEPFQLIDLFYIMDITPDSPWTDHIIEQFRQAVMAGFDGIHMDQYGFPKKAIRRVEGREEMLDLAECYPALIDRASSAVKEIKAGAGVIFNNVGNYPISKTASSDQEALYIEVWPPVVRLRELKGLIDNARSLDPDKPIILSAYLPSFYPKAGHDKEWAENGALLTIASIFVSGGYHLLLGENNGLLTMPYYPDYAVMRTEFAVEVRRYYDFIVRFGTLIHNAQLEDVSYTYTAGVNTEITFEGSVPFAPNGDIDSVWTIIKRMPGYQILQLINLVGLEDDYWEHGKKQRPEPQTGVVCTLLIEQPIECIYTASPDDCNQEVCFLDYEVVPHGQGLAARFTLPSLRVWTMVVVKCSEV</sequence>
<dbReference type="RefSeq" id="WP_062525500.1">
    <property type="nucleotide sequence ID" value="NZ_CP048429.1"/>
</dbReference>
<dbReference type="AlphaFoldDB" id="A0A1G9LVR9"/>
<dbReference type="Pfam" id="PF13199">
    <property type="entry name" value="Glyco_hydro_66"/>
    <property type="match status" value="1"/>
</dbReference>
<dbReference type="Proteomes" id="UP000182783">
    <property type="component" value="Unassembled WGS sequence"/>
</dbReference>
<accession>A0A1G9LVR9</accession>
<evidence type="ECO:0000313" key="2">
    <source>
        <dbReference type="EMBL" id="SDL66056.1"/>
    </source>
</evidence>